<dbReference type="UniPathway" id="UPA00070">
    <property type="reaction ID" value="UER00119"/>
</dbReference>
<comment type="function">
    <text evidence="6">Catalyzes the transfer of a ribosyl phosphate group from 5-phosphoribose 1-diphosphate to orotate, leading to the formation of orotidine monophosphate (OMP).</text>
</comment>
<dbReference type="GO" id="GO:0000287">
    <property type="term" value="F:magnesium ion binding"/>
    <property type="evidence" value="ECO:0007669"/>
    <property type="project" value="UniProtKB-UniRule"/>
</dbReference>
<keyword evidence="5 6" id="KW-0665">Pyrimidine biosynthesis</keyword>
<organism evidence="7 8">
    <name type="scientific">Entotheonella factor</name>
    <dbReference type="NCBI Taxonomy" id="1429438"/>
    <lineage>
        <taxon>Bacteria</taxon>
        <taxon>Pseudomonadati</taxon>
        <taxon>Nitrospinota/Tectimicrobiota group</taxon>
        <taxon>Candidatus Tectimicrobiota</taxon>
        <taxon>Candidatus Entotheonellia</taxon>
        <taxon>Candidatus Entotheonellales</taxon>
        <taxon>Candidatus Entotheonellaceae</taxon>
        <taxon>Candidatus Entotheonella</taxon>
    </lineage>
</organism>
<feature type="binding site" description="in other chain" evidence="6">
    <location>
        <begin position="131"/>
        <end position="139"/>
    </location>
    <ligand>
        <name>5-phospho-alpha-D-ribose 1-diphosphate</name>
        <dbReference type="ChEBI" id="CHEBI:58017"/>
        <note>ligand shared between dimeric partners</note>
    </ligand>
</feature>
<dbReference type="SUPFAM" id="SSF53271">
    <property type="entry name" value="PRTase-like"/>
    <property type="match status" value="1"/>
</dbReference>
<dbReference type="AlphaFoldDB" id="W4LJX3"/>
<keyword evidence="6" id="KW-0460">Magnesium</keyword>
<dbReference type="InterPro" id="IPR029057">
    <property type="entry name" value="PRTase-like"/>
</dbReference>
<dbReference type="Gene3D" id="3.40.50.2020">
    <property type="match status" value="1"/>
</dbReference>
<feature type="binding site" evidence="6">
    <location>
        <position position="163"/>
    </location>
    <ligand>
        <name>orotate</name>
        <dbReference type="ChEBI" id="CHEBI:30839"/>
    </ligand>
</feature>
<keyword evidence="3 6" id="KW-0328">Glycosyltransferase</keyword>
<dbReference type="GO" id="GO:0004590">
    <property type="term" value="F:orotidine-5'-phosphate decarboxylase activity"/>
    <property type="evidence" value="ECO:0007669"/>
    <property type="project" value="TreeGrafter"/>
</dbReference>
<comment type="catalytic activity">
    <reaction evidence="6">
        <text>orotidine 5'-phosphate + diphosphate = orotate + 5-phospho-alpha-D-ribose 1-diphosphate</text>
        <dbReference type="Rhea" id="RHEA:10380"/>
        <dbReference type="ChEBI" id="CHEBI:30839"/>
        <dbReference type="ChEBI" id="CHEBI:33019"/>
        <dbReference type="ChEBI" id="CHEBI:57538"/>
        <dbReference type="ChEBI" id="CHEBI:58017"/>
        <dbReference type="EC" id="2.4.2.10"/>
    </reaction>
</comment>
<keyword evidence="4 6" id="KW-0808">Transferase</keyword>
<dbReference type="GO" id="GO:0044205">
    <property type="term" value="P:'de novo' UMP biosynthetic process"/>
    <property type="evidence" value="ECO:0007669"/>
    <property type="project" value="UniProtKB-UniRule"/>
</dbReference>
<sequence>MALRDKQVANLWLADELWKLGAIQFGDFTIGNNTVNSPVYINLRLLISNPQALQRAAEVMWNEVCTLQSMRQPRIQAYDLVAGVPFGGLHLATAFSLRSGTPMTYLHPPKGGPRTIIEGNYSPGQTVLIIDDLITGGRSILHTAQRLEEDHLVVEDALVLLDRQHGAHERLKQRGINLVSILTLESILHYLGSSRKISEEWYHKSLEYLGKPRSGA</sequence>
<dbReference type="HAMAP" id="MF_01208">
    <property type="entry name" value="PyrE"/>
    <property type="match status" value="1"/>
</dbReference>
<dbReference type="EC" id="2.4.2.10" evidence="2 6"/>
<evidence type="ECO:0000256" key="1">
    <source>
        <dbReference type="ARBA" id="ARBA00004889"/>
    </source>
</evidence>
<dbReference type="Proteomes" id="UP000019141">
    <property type="component" value="Unassembled WGS sequence"/>
</dbReference>
<dbReference type="InterPro" id="IPR000836">
    <property type="entry name" value="PRTase_dom"/>
</dbReference>
<comment type="subunit">
    <text evidence="6">Homodimer.</text>
</comment>
<evidence type="ECO:0000256" key="5">
    <source>
        <dbReference type="ARBA" id="ARBA00022975"/>
    </source>
</evidence>
<comment type="similarity">
    <text evidence="6">Belongs to the purine/pyrimidine phosphoribosyltransferase family. PyrE subfamily.</text>
</comment>
<evidence type="ECO:0000256" key="2">
    <source>
        <dbReference type="ARBA" id="ARBA00011971"/>
    </source>
</evidence>
<feature type="binding site" evidence="6">
    <location>
        <position position="135"/>
    </location>
    <ligand>
        <name>orotate</name>
        <dbReference type="ChEBI" id="CHEBI:30839"/>
    </ligand>
</feature>
<evidence type="ECO:0000256" key="3">
    <source>
        <dbReference type="ARBA" id="ARBA00022676"/>
    </source>
</evidence>
<dbReference type="PANTHER" id="PTHR19278:SF9">
    <property type="entry name" value="URIDINE 5'-MONOPHOSPHATE SYNTHASE"/>
    <property type="match status" value="1"/>
</dbReference>
<evidence type="ECO:0000256" key="4">
    <source>
        <dbReference type="ARBA" id="ARBA00022679"/>
    </source>
</evidence>
<comment type="cofactor">
    <cofactor evidence="6">
        <name>Mg(2+)</name>
        <dbReference type="ChEBI" id="CHEBI:18420"/>
    </cofactor>
</comment>
<accession>W4LJX3</accession>
<comment type="caution">
    <text evidence="7">The sequence shown here is derived from an EMBL/GenBank/DDBJ whole genome shotgun (WGS) entry which is preliminary data.</text>
</comment>
<evidence type="ECO:0000313" key="8">
    <source>
        <dbReference type="Proteomes" id="UP000019141"/>
    </source>
</evidence>
<dbReference type="EMBL" id="AZHW01000637">
    <property type="protein sequence ID" value="ETW97651.1"/>
    <property type="molecule type" value="Genomic_DNA"/>
</dbReference>
<name>W4LJX3_ENTF1</name>
<feature type="binding site" evidence="6">
    <location>
        <position position="110"/>
    </location>
    <ligand>
        <name>5-phospho-alpha-D-ribose 1-diphosphate</name>
        <dbReference type="ChEBI" id="CHEBI:58017"/>
        <note>ligand shared between dimeric partners</note>
    </ligand>
</feature>
<evidence type="ECO:0000256" key="6">
    <source>
        <dbReference type="HAMAP-Rule" id="MF_01208"/>
    </source>
</evidence>
<comment type="pathway">
    <text evidence="1 6">Pyrimidine metabolism; UMP biosynthesis via de novo pathway; UMP from orotate: step 1/2.</text>
</comment>
<dbReference type="GO" id="GO:0019856">
    <property type="term" value="P:pyrimidine nucleobase biosynthetic process"/>
    <property type="evidence" value="ECO:0007669"/>
    <property type="project" value="TreeGrafter"/>
</dbReference>
<protein>
    <recommendedName>
        <fullName evidence="2 6">Orotate phosphoribosyltransferase</fullName>
        <shortName evidence="6">OPRT</shortName>
        <shortName evidence="6">OPRTase</shortName>
        <ecNumber evidence="2 6">2.4.2.10</ecNumber>
    </recommendedName>
</protein>
<dbReference type="HOGENOM" id="CLU_074878_2_0_7"/>
<dbReference type="InterPro" id="IPR023031">
    <property type="entry name" value="OPRT"/>
</dbReference>
<proteinExistence type="inferred from homology"/>
<keyword evidence="8" id="KW-1185">Reference proteome</keyword>
<dbReference type="GO" id="GO:0004588">
    <property type="term" value="F:orotate phosphoribosyltransferase activity"/>
    <property type="evidence" value="ECO:0007669"/>
    <property type="project" value="UniProtKB-UniRule"/>
</dbReference>
<dbReference type="CDD" id="cd06223">
    <property type="entry name" value="PRTases_typeI"/>
    <property type="match status" value="1"/>
</dbReference>
<evidence type="ECO:0000313" key="7">
    <source>
        <dbReference type="EMBL" id="ETW97651.1"/>
    </source>
</evidence>
<reference evidence="7 8" key="1">
    <citation type="journal article" date="2014" name="Nature">
        <title>An environmental bacterial taxon with a large and distinct metabolic repertoire.</title>
        <authorList>
            <person name="Wilson M.C."/>
            <person name="Mori T."/>
            <person name="Ruckert C."/>
            <person name="Uria A.R."/>
            <person name="Helf M.J."/>
            <person name="Takada K."/>
            <person name="Gernert C."/>
            <person name="Steffens U.A."/>
            <person name="Heycke N."/>
            <person name="Schmitt S."/>
            <person name="Rinke C."/>
            <person name="Helfrich E.J."/>
            <person name="Brachmann A.O."/>
            <person name="Gurgui C."/>
            <person name="Wakimoto T."/>
            <person name="Kracht M."/>
            <person name="Crusemann M."/>
            <person name="Hentschel U."/>
            <person name="Abe I."/>
            <person name="Matsunaga S."/>
            <person name="Kalinowski J."/>
            <person name="Takeyama H."/>
            <person name="Piel J."/>
        </authorList>
    </citation>
    <scope>NUCLEOTIDE SEQUENCE [LARGE SCALE GENOMIC DNA]</scope>
    <source>
        <strain evidence="8">TSY1</strain>
    </source>
</reference>
<gene>
    <name evidence="6" type="primary">pyrE</name>
    <name evidence="7" type="ORF">ETSY1_21790</name>
</gene>
<dbReference type="PANTHER" id="PTHR19278">
    <property type="entry name" value="OROTATE PHOSPHORIBOSYLTRANSFERASE"/>
    <property type="match status" value="1"/>
</dbReference>
<comment type="caution">
    <text evidence="6">Lacks conserved residue(s) required for the propagation of feature annotation.</text>
</comment>